<evidence type="ECO:0000313" key="1">
    <source>
        <dbReference type="EMBL" id="WMT01585.1"/>
    </source>
</evidence>
<proteinExistence type="predicted"/>
<keyword evidence="2" id="KW-1185">Reference proteome</keyword>
<dbReference type="EMBL" id="CP133568">
    <property type="protein sequence ID" value="WMT01585.1"/>
    <property type="molecule type" value="Genomic_DNA"/>
</dbReference>
<dbReference type="RefSeq" id="WP_057948121.1">
    <property type="nucleotide sequence ID" value="NZ_CP133568.1"/>
</dbReference>
<evidence type="ECO:0000313" key="2">
    <source>
        <dbReference type="Proteomes" id="UP001229313"/>
    </source>
</evidence>
<reference evidence="1 2" key="1">
    <citation type="submission" date="2023-08" db="EMBL/GenBank/DDBJ databases">
        <title>The whole genome sequence of Lysobacter yananisis.</title>
        <authorList>
            <person name="Sun H."/>
        </authorList>
    </citation>
    <scope>NUCLEOTIDE SEQUENCE [LARGE SCALE GENOMIC DNA]</scope>
    <source>
        <strain evidence="1 2">SNNU513</strain>
    </source>
</reference>
<sequence length="78" mass="7982">MNPAMACVRLYDRRGFARECAAVPAAEAALRGLGETISAALARENPTPAPATARQRTAASTDNLALGATISASAIRAL</sequence>
<gene>
    <name evidence="1" type="ORF">RDV84_16545</name>
</gene>
<accession>A0ABY9P6F1</accession>
<name>A0ABY9P6F1_9GAMM</name>
<protein>
    <submittedName>
        <fullName evidence="1">Uncharacterized protein</fullName>
    </submittedName>
</protein>
<organism evidence="1 2">
    <name type="scientific">Lysobacter yananisis</name>
    <dbReference type="NCBI Taxonomy" id="1003114"/>
    <lineage>
        <taxon>Bacteria</taxon>
        <taxon>Pseudomonadati</taxon>
        <taxon>Pseudomonadota</taxon>
        <taxon>Gammaproteobacteria</taxon>
        <taxon>Lysobacterales</taxon>
        <taxon>Lysobacteraceae</taxon>
        <taxon>Lysobacter</taxon>
    </lineage>
</organism>
<dbReference type="Proteomes" id="UP001229313">
    <property type="component" value="Chromosome"/>
</dbReference>